<name>A0A1I1XVQ3_9RHOB</name>
<gene>
    <name evidence="1" type="ORF">SAMN04515678_106169</name>
</gene>
<dbReference type="EMBL" id="FOMS01000006">
    <property type="protein sequence ID" value="SFE11382.1"/>
    <property type="molecule type" value="Genomic_DNA"/>
</dbReference>
<keyword evidence="2" id="KW-1185">Reference proteome</keyword>
<accession>A0A1I1XVQ3</accession>
<protein>
    <submittedName>
        <fullName evidence="1">Uncharacterized protein</fullName>
    </submittedName>
</protein>
<evidence type="ECO:0000313" key="1">
    <source>
        <dbReference type="EMBL" id="SFE11382.1"/>
    </source>
</evidence>
<dbReference type="OrthoDB" id="7064376at2"/>
<dbReference type="Proteomes" id="UP000325289">
    <property type="component" value="Unassembled WGS sequence"/>
</dbReference>
<sequence length="76" mass="8414">MMDEKDGRDNDVIRFPQSRVTPGGGNPITVLGFGRMAGIFGVPERQTTGHWCSRCRGVWYGYVLEVDCPVCGNRHG</sequence>
<reference evidence="1 2" key="1">
    <citation type="submission" date="2016-10" db="EMBL/GenBank/DDBJ databases">
        <authorList>
            <person name="Varghese N."/>
            <person name="Submissions S."/>
        </authorList>
    </citation>
    <scope>NUCLEOTIDE SEQUENCE [LARGE SCALE GENOMIC DNA]</scope>
    <source>
        <strain evidence="2">YIM D21,KCTC 23444,ACCC 10710</strain>
    </source>
</reference>
<dbReference type="AlphaFoldDB" id="A0A1I1XVQ3"/>
<organism evidence="1 2">
    <name type="scientific">Roseivivax sediminis</name>
    <dbReference type="NCBI Taxonomy" id="936889"/>
    <lineage>
        <taxon>Bacteria</taxon>
        <taxon>Pseudomonadati</taxon>
        <taxon>Pseudomonadota</taxon>
        <taxon>Alphaproteobacteria</taxon>
        <taxon>Rhodobacterales</taxon>
        <taxon>Roseobacteraceae</taxon>
        <taxon>Roseivivax</taxon>
    </lineage>
</organism>
<evidence type="ECO:0000313" key="2">
    <source>
        <dbReference type="Proteomes" id="UP000325289"/>
    </source>
</evidence>
<proteinExistence type="predicted"/>